<proteinExistence type="predicted"/>
<dbReference type="Proteomes" id="UP001064048">
    <property type="component" value="Chromosome 29"/>
</dbReference>
<dbReference type="EMBL" id="CM046129">
    <property type="protein sequence ID" value="KAI8433599.1"/>
    <property type="molecule type" value="Genomic_DNA"/>
</dbReference>
<name>A0ACC0KB66_CHOFU</name>
<organism evidence="1 2">
    <name type="scientific">Choristoneura fumiferana</name>
    <name type="common">Spruce budworm moth</name>
    <name type="synonym">Archips fumiferana</name>
    <dbReference type="NCBI Taxonomy" id="7141"/>
    <lineage>
        <taxon>Eukaryota</taxon>
        <taxon>Metazoa</taxon>
        <taxon>Ecdysozoa</taxon>
        <taxon>Arthropoda</taxon>
        <taxon>Hexapoda</taxon>
        <taxon>Insecta</taxon>
        <taxon>Pterygota</taxon>
        <taxon>Neoptera</taxon>
        <taxon>Endopterygota</taxon>
        <taxon>Lepidoptera</taxon>
        <taxon>Glossata</taxon>
        <taxon>Ditrysia</taxon>
        <taxon>Tortricoidea</taxon>
        <taxon>Tortricidae</taxon>
        <taxon>Tortricinae</taxon>
        <taxon>Choristoneura</taxon>
    </lineage>
</organism>
<gene>
    <name evidence="1" type="ORF">MSG28_015620</name>
</gene>
<evidence type="ECO:0000313" key="1">
    <source>
        <dbReference type="EMBL" id="KAI8433599.1"/>
    </source>
</evidence>
<evidence type="ECO:0000313" key="2">
    <source>
        <dbReference type="Proteomes" id="UP001064048"/>
    </source>
</evidence>
<reference evidence="1 2" key="1">
    <citation type="journal article" date="2022" name="Genome Biol. Evol.">
        <title>The Spruce Budworm Genome: Reconstructing the Evolutionary History of Antifreeze Proteins.</title>
        <authorList>
            <person name="Beliveau C."/>
            <person name="Gagne P."/>
            <person name="Picq S."/>
            <person name="Vernygora O."/>
            <person name="Keeling C.I."/>
            <person name="Pinkney K."/>
            <person name="Doucet D."/>
            <person name="Wen F."/>
            <person name="Johnston J.S."/>
            <person name="Maaroufi H."/>
            <person name="Boyle B."/>
            <person name="Laroche J."/>
            <person name="Dewar K."/>
            <person name="Juretic N."/>
            <person name="Blackburn G."/>
            <person name="Nisole A."/>
            <person name="Brunet B."/>
            <person name="Brandao M."/>
            <person name="Lumley L."/>
            <person name="Duan J."/>
            <person name="Quan G."/>
            <person name="Lucarotti C.J."/>
            <person name="Roe A.D."/>
            <person name="Sperling F.A.H."/>
            <person name="Levesque R.C."/>
            <person name="Cusson M."/>
        </authorList>
    </citation>
    <scope>NUCLEOTIDE SEQUENCE [LARGE SCALE GENOMIC DNA]</scope>
    <source>
        <strain evidence="1">Glfc:IPQL:Cfum</strain>
    </source>
</reference>
<keyword evidence="2" id="KW-1185">Reference proteome</keyword>
<sequence length="1203" mass="138536">MRYQPRGLRWDTSSASNFTDCLTLHAETQQCKHCCFTAGLASKINQHGGSYEWGWQLTPQGDGTAGHYYVKLPQSEQQVRYVADSNGHHSAVSVRSGSHGTSGGAHETSAGAHTSTGAHSAGSNTYSASITTAPSAQQQSNTQLYQVTSNGTQGDRGVTGQPLEIYLLQPQFSSPGHQLLTIQPQQYPTPNFYYNNNVLTTPAQYSIQTLHPIQLNDQINDYKQSNEETNEETIESAESSKPISNKEDSRDHEHLTTNIVQVFKDHNCTNEEDSNRTPKEYNSDMQSTRQYAEEPTYNIHNINGNFGVKEGTERPLSYRGAVHFRVEPPRENARSERYYYNQPPRTETPQTTEEERISRLVASTQDIISNEDLLKINHAIEKFSNVHNDDIIKPKPRFELKTQQTRYYDSVQASTPRSRITVKAKIGNIVNSEIEHLENNQKKEEVLQTNSNQYKFASPIVVQDTYDNYKKQIVSNLVSTMVPYLQDGYEIVGVRNSIDENYTHSEYKQSSGEDLVNVTPRPISQKYLAPITVALRLFNANDTEAYNTVDDHDASDSEVVTDTVKSPVKEKTVVEIQKSIPLEITHINDIEVHDYLEEGRSSDKGPLDLAKSLYHTYVEALKSQDTYQQTQNSNNDNSDYNEKHNDARDQLEPSENIQTEVEIRPNEVSNERNEFARHYYNNYDQDQKVIQPIVIEKEVPITQYVDRFIEKKVPYPEKVEVIKHVPVDRPVPVPVPYERIVDRPVEVTRFVDKPYPVEVPHLYPVQVPYPVEHKVYVDRPIHVPYPVDRVVEKQVVHQVPVPTPVAVPVEVPVEKRVLYPVPVEKHVPYPVAVEKPVTVEKIVHRNVPVPYEVEKRVPYPVHYETKVPVPYPVEKIVPVPVERIVEKPVTITKVVEKPVHIEVPVPVHVPQPYPVDRIVEKKVPYPVPVDRIVEKKVHVKVPYPVDRVVEKIVEKPVVVTKYVDKPYPVETRVPYQEEKNVERRPYHIEVPVGGRNPYPTEKNVEKQVYVPIRVPYQFEKPQDYYSYGYQRQQTQNAPIYQKYTVEQHKQWIPPPHFNINEVRNDQKPQIVLHNQQVDQGQNPNNKVQTTHWGNYYASSYQYINNTPKYDLKNIRKSPELANYIQYITNNQQRSQKENEYYGPPPLVQNDNHWEENKNYLVEVKLRRTDRTPKVSKLRIEYGFKPPLIPSTEVDLDGIPIKKD</sequence>
<protein>
    <submittedName>
        <fullName evidence="1">Uncharacterized protein</fullName>
    </submittedName>
</protein>
<accession>A0ACC0KB66</accession>
<comment type="caution">
    <text evidence="1">The sequence shown here is derived from an EMBL/GenBank/DDBJ whole genome shotgun (WGS) entry which is preliminary data.</text>
</comment>